<accession>A0A5D2EIY0</accession>
<keyword evidence="3" id="KW-1185">Reference proteome</keyword>
<evidence type="ECO:0000313" key="2">
    <source>
        <dbReference type="EMBL" id="TYG93131.1"/>
    </source>
</evidence>
<protein>
    <submittedName>
        <fullName evidence="2">Uncharacterized protein</fullName>
    </submittedName>
</protein>
<dbReference type="EMBL" id="CM017698">
    <property type="protein sequence ID" value="TYG93131.1"/>
    <property type="molecule type" value="Genomic_DNA"/>
</dbReference>
<dbReference type="Proteomes" id="UP000323506">
    <property type="component" value="Chromosome A11"/>
</dbReference>
<gene>
    <name evidence="2" type="ORF">ES288_A11G086300v1</name>
</gene>
<reference evidence="2 3" key="1">
    <citation type="submission" date="2019-06" db="EMBL/GenBank/DDBJ databases">
        <title>WGS assembly of Gossypium darwinii.</title>
        <authorList>
            <person name="Chen Z.J."/>
            <person name="Sreedasyam A."/>
            <person name="Ando A."/>
            <person name="Song Q."/>
            <person name="De L."/>
            <person name="Hulse-Kemp A."/>
            <person name="Ding M."/>
            <person name="Ye W."/>
            <person name="Kirkbride R."/>
            <person name="Jenkins J."/>
            <person name="Plott C."/>
            <person name="Lovell J."/>
            <person name="Lin Y.-M."/>
            <person name="Vaughn R."/>
            <person name="Liu B."/>
            <person name="Li W."/>
            <person name="Simpson S."/>
            <person name="Scheffler B."/>
            <person name="Saski C."/>
            <person name="Grover C."/>
            <person name="Hu G."/>
            <person name="Conover J."/>
            <person name="Carlson J."/>
            <person name="Shu S."/>
            <person name="Boston L."/>
            <person name="Williams M."/>
            <person name="Peterson D."/>
            <person name="Mcgee K."/>
            <person name="Jones D."/>
            <person name="Wendel J."/>
            <person name="Stelly D."/>
            <person name="Grimwood J."/>
            <person name="Schmutz J."/>
        </authorList>
    </citation>
    <scope>NUCLEOTIDE SEQUENCE [LARGE SCALE GENOMIC DNA]</scope>
    <source>
        <strain evidence="2">1808015.09</strain>
    </source>
</reference>
<proteinExistence type="predicted"/>
<name>A0A5D2EIY0_GOSDA</name>
<sequence>MNSERGKNYGGSRSKAKGKKTRETEREHLEELVFLPFVFRNPSFSPLVFLFHFSKKTAAISSSDLQPPPLYFSMQA</sequence>
<evidence type="ECO:0000256" key="1">
    <source>
        <dbReference type="SAM" id="MobiDB-lite"/>
    </source>
</evidence>
<organism evidence="2 3">
    <name type="scientific">Gossypium darwinii</name>
    <name type="common">Darwin's cotton</name>
    <name type="synonym">Gossypium barbadense var. darwinii</name>
    <dbReference type="NCBI Taxonomy" id="34276"/>
    <lineage>
        <taxon>Eukaryota</taxon>
        <taxon>Viridiplantae</taxon>
        <taxon>Streptophyta</taxon>
        <taxon>Embryophyta</taxon>
        <taxon>Tracheophyta</taxon>
        <taxon>Spermatophyta</taxon>
        <taxon>Magnoliopsida</taxon>
        <taxon>eudicotyledons</taxon>
        <taxon>Gunneridae</taxon>
        <taxon>Pentapetalae</taxon>
        <taxon>rosids</taxon>
        <taxon>malvids</taxon>
        <taxon>Malvales</taxon>
        <taxon>Malvaceae</taxon>
        <taxon>Malvoideae</taxon>
        <taxon>Gossypium</taxon>
    </lineage>
</organism>
<dbReference type="AlphaFoldDB" id="A0A5D2EIY0"/>
<feature type="region of interest" description="Disordered" evidence="1">
    <location>
        <begin position="1"/>
        <end position="23"/>
    </location>
</feature>
<evidence type="ECO:0000313" key="3">
    <source>
        <dbReference type="Proteomes" id="UP000323506"/>
    </source>
</evidence>